<evidence type="ECO:0000313" key="3">
    <source>
        <dbReference type="Proteomes" id="UP001189429"/>
    </source>
</evidence>
<evidence type="ECO:0000313" key="2">
    <source>
        <dbReference type="EMBL" id="CAK0872465.1"/>
    </source>
</evidence>
<dbReference type="Proteomes" id="UP001189429">
    <property type="component" value="Unassembled WGS sequence"/>
</dbReference>
<feature type="compositionally biased region" description="Basic residues" evidence="1">
    <location>
        <begin position="178"/>
        <end position="191"/>
    </location>
</feature>
<evidence type="ECO:0000256" key="1">
    <source>
        <dbReference type="SAM" id="MobiDB-lite"/>
    </source>
</evidence>
<accession>A0ABN9VGX7</accession>
<protein>
    <submittedName>
        <fullName evidence="2">Uncharacterized protein</fullName>
    </submittedName>
</protein>
<gene>
    <name evidence="2" type="ORF">PCOR1329_LOCUS57915</name>
</gene>
<sequence>MAAYDNWSEFPAAVKNIDGINRGEFLKQHPEVLPDAEVARAFAFAQAFGFAPQDMARPSCDAEYVLKHDRRGEGGERLSWRGPQHDGSCDECNGKQPSAANMTFFDGTRTGHWMDKFDFLVMWLADYSHKTIIFELSHIDHKVVDAWLLASRGRASDWYDPICPNSIKNLRAPEGGMRKRPAVRPAPKKTPARKRVLIADESFLNKNKPGKLNQAARPKKDQIWIWGALLQGKARTHFMFRILKHPVDAKDGKPRGHKEMKDSLDMLNFDKGNIFVSDKWGATISLVKAIRRQTGLTQNTLRRELVDHDDGEIVNAKGFTTNAIESK</sequence>
<proteinExistence type="predicted"/>
<feature type="region of interest" description="Disordered" evidence="1">
    <location>
        <begin position="170"/>
        <end position="191"/>
    </location>
</feature>
<keyword evidence="3" id="KW-1185">Reference proteome</keyword>
<name>A0ABN9VGX7_9DINO</name>
<reference evidence="2" key="1">
    <citation type="submission" date="2023-10" db="EMBL/GenBank/DDBJ databases">
        <authorList>
            <person name="Chen Y."/>
            <person name="Shah S."/>
            <person name="Dougan E. K."/>
            <person name="Thang M."/>
            <person name="Chan C."/>
        </authorList>
    </citation>
    <scope>NUCLEOTIDE SEQUENCE [LARGE SCALE GENOMIC DNA]</scope>
</reference>
<comment type="caution">
    <text evidence="2">The sequence shown here is derived from an EMBL/GenBank/DDBJ whole genome shotgun (WGS) entry which is preliminary data.</text>
</comment>
<organism evidence="2 3">
    <name type="scientific">Prorocentrum cordatum</name>
    <dbReference type="NCBI Taxonomy" id="2364126"/>
    <lineage>
        <taxon>Eukaryota</taxon>
        <taxon>Sar</taxon>
        <taxon>Alveolata</taxon>
        <taxon>Dinophyceae</taxon>
        <taxon>Prorocentrales</taxon>
        <taxon>Prorocentraceae</taxon>
        <taxon>Prorocentrum</taxon>
    </lineage>
</organism>
<dbReference type="EMBL" id="CAUYUJ010017170">
    <property type="protein sequence ID" value="CAK0872465.1"/>
    <property type="molecule type" value="Genomic_DNA"/>
</dbReference>